<keyword evidence="5" id="KW-0378">Hydrolase</keyword>
<dbReference type="GO" id="GO:0016787">
    <property type="term" value="F:hydrolase activity"/>
    <property type="evidence" value="ECO:0007669"/>
    <property type="project" value="InterPro"/>
</dbReference>
<protein>
    <submittedName>
        <fullName evidence="5">Helicase related</fullName>
    </submittedName>
</protein>
<evidence type="ECO:0000256" key="1">
    <source>
        <dbReference type="SAM" id="MobiDB-lite"/>
    </source>
</evidence>
<dbReference type="Pfam" id="PF00149">
    <property type="entry name" value="Metallophos"/>
    <property type="match status" value="1"/>
</dbReference>
<feature type="domain" description="TMEM62 Ig-like" evidence="4">
    <location>
        <begin position="380"/>
        <end position="484"/>
    </location>
</feature>
<feature type="transmembrane region" description="Helical" evidence="2">
    <location>
        <begin position="12"/>
        <end position="34"/>
    </location>
</feature>
<dbReference type="PANTHER" id="PTHR14795">
    <property type="entry name" value="HELICASE RELATED"/>
    <property type="match status" value="1"/>
</dbReference>
<evidence type="ECO:0000259" key="3">
    <source>
        <dbReference type="Pfam" id="PF00149"/>
    </source>
</evidence>
<keyword evidence="5" id="KW-0547">Nucleotide-binding</keyword>
<name>A0AAV7YNY3_9EUKA</name>
<dbReference type="InterPro" id="IPR004843">
    <property type="entry name" value="Calcineurin-like_PHP"/>
</dbReference>
<feature type="transmembrane region" description="Helical" evidence="2">
    <location>
        <begin position="508"/>
        <end position="531"/>
    </location>
</feature>
<dbReference type="EMBL" id="JANTQA010000047">
    <property type="protein sequence ID" value="KAJ3431498.1"/>
    <property type="molecule type" value="Genomic_DNA"/>
</dbReference>
<dbReference type="Proteomes" id="UP001146793">
    <property type="component" value="Unassembled WGS sequence"/>
</dbReference>
<organism evidence="5 6">
    <name type="scientific">Anaeramoeba flamelloides</name>
    <dbReference type="NCBI Taxonomy" id="1746091"/>
    <lineage>
        <taxon>Eukaryota</taxon>
        <taxon>Metamonada</taxon>
        <taxon>Anaeramoebidae</taxon>
        <taxon>Anaeramoeba</taxon>
    </lineage>
</organism>
<gene>
    <name evidence="5" type="ORF">M0812_20410</name>
</gene>
<keyword evidence="2" id="KW-1133">Transmembrane helix</keyword>
<keyword evidence="5" id="KW-0347">Helicase</keyword>
<dbReference type="Gene3D" id="3.60.21.10">
    <property type="match status" value="1"/>
</dbReference>
<reference evidence="5" key="1">
    <citation type="submission" date="2022-08" db="EMBL/GenBank/DDBJ databases">
        <title>Novel sulphate-reducing endosymbionts in the free-living metamonad Anaeramoeba.</title>
        <authorList>
            <person name="Jerlstrom-Hultqvist J."/>
            <person name="Cepicka I."/>
            <person name="Gallot-Lavallee L."/>
            <person name="Salas-Leiva D."/>
            <person name="Curtis B.A."/>
            <person name="Zahonova K."/>
            <person name="Pipaliya S."/>
            <person name="Dacks J."/>
            <person name="Roger A.J."/>
        </authorList>
    </citation>
    <scope>NUCLEOTIDE SEQUENCE</scope>
    <source>
        <strain evidence="5">Busselton2</strain>
    </source>
</reference>
<dbReference type="AlphaFoldDB" id="A0AAV7YNY3"/>
<evidence type="ECO:0000256" key="2">
    <source>
        <dbReference type="SAM" id="Phobius"/>
    </source>
</evidence>
<feature type="region of interest" description="Disordered" evidence="1">
    <location>
        <begin position="169"/>
        <end position="199"/>
    </location>
</feature>
<feature type="transmembrane region" description="Helical" evidence="2">
    <location>
        <begin position="623"/>
        <end position="642"/>
    </location>
</feature>
<dbReference type="SUPFAM" id="SSF56300">
    <property type="entry name" value="Metallo-dependent phosphatases"/>
    <property type="match status" value="1"/>
</dbReference>
<keyword evidence="2" id="KW-0812">Transmembrane</keyword>
<dbReference type="InterPro" id="IPR029052">
    <property type="entry name" value="Metallo-depent_PP-like"/>
</dbReference>
<evidence type="ECO:0000259" key="4">
    <source>
        <dbReference type="Pfam" id="PF24384"/>
    </source>
</evidence>
<dbReference type="InterPro" id="IPR056229">
    <property type="entry name" value="Ig_TMM62"/>
</dbReference>
<proteinExistence type="predicted"/>
<feature type="domain" description="Calcineurin-like phosphoesterase" evidence="3">
    <location>
        <begin position="61"/>
        <end position="322"/>
    </location>
</feature>
<comment type="caution">
    <text evidence="5">The sequence shown here is derived from an EMBL/GenBank/DDBJ whole genome shotgun (WGS) entry which is preliminary data.</text>
</comment>
<keyword evidence="2" id="KW-0472">Membrane</keyword>
<feature type="compositionally biased region" description="Basic and acidic residues" evidence="1">
    <location>
        <begin position="179"/>
        <end position="197"/>
    </location>
</feature>
<dbReference type="Pfam" id="PF24384">
    <property type="entry name" value="Ig_TMM62"/>
    <property type="match status" value="1"/>
</dbReference>
<dbReference type="GO" id="GO:0004386">
    <property type="term" value="F:helicase activity"/>
    <property type="evidence" value="ECO:0007669"/>
    <property type="project" value="UniProtKB-KW"/>
</dbReference>
<sequence>MKIHLFFVDLFQSYCSCFLLVIIFFLTLLFPLYLPEPGGIKLQPQNEANQVEIDTNELKWFTQVTDTHLSLYNQTSFDLFEQFCHKVLPLIKPFGVIHTGDIVSGVVRSFLRRKNQQELEEWKKYKQVIEDSKILGDAFWLDLRGNHDSSAILSMNDTQDYFYSYLHSPNKEEEEEEKEKEKENEKEKEKDQEKEKLSNVVNSKQTQHKLFHSKEIVFQNNRFCLTFLTLDLNPYPSISGPLGFYGQINGTLLNDLEAFFQQRKENKKSRQSKCHESVLLFTHQPMFFLDTNTKFPKDPSLDFKTFLVNSPITFILNGHYHQRNIYSRIWSSNSDDRSGLIELELADFGHKQHFRVFAIDNGFFSFADSDMREFLHERNPEPIILITNPKDSRFLVSKEPISNLINFEQIRVLIFATQEIEKVQFSIDSQTLRDLRLSNKISHLYLAEYNPKDYSIGIHNLTIRVIDQSGNTFVKNQQFSLDGTTSKIKVHFWSMFQRHNLPKFINSWFWVFYCYFYVLTLILPKVAKYVLKFFKLYLTIRNKILVHLATRDKKKKPFISFKYLLVDHVLLNFHHYSNLKNPYWLIFTFIGSLLIFCPVVSGQMIGNTWGFAFWWGVIIDGNRIPYCLIQVYILFFIFFTFFPTLNIVRKAHNIPNYNGWKDIFWLFALFGCLFTILYYVLRILVGYGILGWLSSVPLTWGCFVCLGILYTIRKPNKSLVFEKKFK</sequence>
<feature type="transmembrane region" description="Helical" evidence="2">
    <location>
        <begin position="583"/>
        <end position="603"/>
    </location>
</feature>
<keyword evidence="5" id="KW-0067">ATP-binding</keyword>
<evidence type="ECO:0000313" key="5">
    <source>
        <dbReference type="EMBL" id="KAJ3431498.1"/>
    </source>
</evidence>
<feature type="transmembrane region" description="Helical" evidence="2">
    <location>
        <begin position="663"/>
        <end position="681"/>
    </location>
</feature>
<evidence type="ECO:0000313" key="6">
    <source>
        <dbReference type="Proteomes" id="UP001146793"/>
    </source>
</evidence>
<feature type="transmembrane region" description="Helical" evidence="2">
    <location>
        <begin position="687"/>
        <end position="712"/>
    </location>
</feature>
<dbReference type="PANTHER" id="PTHR14795:SF0">
    <property type="entry name" value="TRANSMEMBRANE PROTEIN 62"/>
    <property type="match status" value="1"/>
</dbReference>
<accession>A0AAV7YNY3</accession>